<accession>A0A1B8NV16</accession>
<gene>
    <name evidence="1" type="ORF">A8U91_02893</name>
</gene>
<name>A0A1B8NV16_HALEL</name>
<organism evidence="1 2">
    <name type="scientific">Halomonas elongata</name>
    <dbReference type="NCBI Taxonomy" id="2746"/>
    <lineage>
        <taxon>Bacteria</taxon>
        <taxon>Pseudomonadati</taxon>
        <taxon>Pseudomonadota</taxon>
        <taxon>Gammaproteobacteria</taxon>
        <taxon>Oceanospirillales</taxon>
        <taxon>Halomonadaceae</taxon>
        <taxon>Halomonas</taxon>
    </lineage>
</organism>
<dbReference type="PATRIC" id="fig|2746.7.peg.2966"/>
<evidence type="ECO:0000313" key="2">
    <source>
        <dbReference type="Proteomes" id="UP000092504"/>
    </source>
</evidence>
<proteinExistence type="predicted"/>
<comment type="caution">
    <text evidence="1">The sequence shown here is derived from an EMBL/GenBank/DDBJ whole genome shotgun (WGS) entry which is preliminary data.</text>
</comment>
<protein>
    <submittedName>
        <fullName evidence="1">Uncharacterized protein</fullName>
    </submittedName>
</protein>
<dbReference type="Gene3D" id="3.40.190.10">
    <property type="entry name" value="Periplasmic binding protein-like II"/>
    <property type="match status" value="1"/>
</dbReference>
<dbReference type="EMBL" id="MAJD01000002">
    <property type="protein sequence ID" value="OBX33851.1"/>
    <property type="molecule type" value="Genomic_DNA"/>
</dbReference>
<reference evidence="1 2" key="1">
    <citation type="submission" date="2016-06" db="EMBL/GenBank/DDBJ databases">
        <title>Genome sequence of halotolerant plant growth promoting strain of Halomonas elongata HEK1 isolated from salterns of Rann of Kutch, Gujarat, India.</title>
        <authorList>
            <person name="Gaba S."/>
            <person name="Singh R.N."/>
            <person name="Abrol S."/>
            <person name="Kaushik R."/>
            <person name="Saxena A.K."/>
        </authorList>
    </citation>
    <scope>NUCLEOTIDE SEQUENCE [LARGE SCALE GENOMIC DNA]</scope>
    <source>
        <strain evidence="1 2">HEK1</strain>
    </source>
</reference>
<evidence type="ECO:0000313" key="1">
    <source>
        <dbReference type="EMBL" id="OBX33851.1"/>
    </source>
</evidence>
<dbReference type="AlphaFoldDB" id="A0A1B8NV16"/>
<sequence length="117" mass="13104">MTASWALRYPTTLAAMIRALHKASQWLDASPEHARRALGWLALPPYLDRSVEHLETLAPDAPPAWQSLVGDPRPTAEIMSHVAEHLDQHMRESGRVLDMRTLSTCYSPAHFDAATHQ</sequence>
<dbReference type="Proteomes" id="UP000092504">
    <property type="component" value="Unassembled WGS sequence"/>
</dbReference>